<feature type="region of interest" description="Disordered" evidence="2">
    <location>
        <begin position="165"/>
        <end position="184"/>
    </location>
</feature>
<dbReference type="AlphaFoldDB" id="A0A7S3Q208"/>
<keyword evidence="1" id="KW-0945">Host-virus interaction</keyword>
<proteinExistence type="predicted"/>
<evidence type="ECO:0000256" key="2">
    <source>
        <dbReference type="SAM" id="MobiDB-lite"/>
    </source>
</evidence>
<evidence type="ECO:0000313" key="3">
    <source>
        <dbReference type="EMBL" id="CAE0462997.1"/>
    </source>
</evidence>
<sequence>MTGIDFRRSLAFFERVVVVALALSNTFGTTFAKCDEFSLDTEHHTSTVVRASCVDNSNFTFLLNNGSIRQDCAWITKNKDKVAVRRSAYCAKADVKTQCSATCDDSCCRDNSAFRFTLKNFNKEVDCGWITKNERQEAKRKAMYCTENYVKGGCPFTCNSCSGPQPSPSPPPPPPPTPTPACRDNNAFRFTLKNFNKEVDCGWITKNKRLEAQRKAMYCNDGPVKGGCPFTCNSCSGPQPPPPPPSPTPPNPPPPPTPTPPNPPNTPTPIPPGPSPSPPTHNGVPFVRLNSSCQNKIPLQSVFGVNQYQCEASCASNSRCTAVEFTSSSCQLFLRCDGEDIGGNCPSGRICALKKKRKIDANNVLYTVKACVSNGVGQPSCTPVPVTDLRFTKQSAANSCEETEGQKGSVTYVDLTLPAGKALFVEVTTNVSGQSANNGFFVRPTRHTRNWGRAEVAGRTASFYLADTGQFSVEFAPDWIWRNQNQATTFDALMLFVNPEITLPGNLTPIPPDSEGTFVDLGPNKQYLFVGGIDYDWGKDYVFKVHDNTSVYFEKGAHVRGRIVQTEKKVKNVLLKGYGTLDVHYDLDDDVIGVSDDATRQNVGIFGKNIRVDGLTLINTNPTCGLFGYCLNINANWSPLAEPTRGPFDAFDLQLKDPPFAFRQAHCQEKNMDDSPNYDFNNCPTSHNDGQKVSYVKCMTWQLGHDGLNAGKWGTVEKSFVRTVDDAIKPWDSHGIYKDITIWQLTLGWPINFGWWNWNQPDVDTVIDSISVIHNHNWVTSPNWPETESGQCVIGGIYGSGAVKERYRLSNIFVETAASCAVGLQISKNAYSRHPTPEGCVGNMNDMRIDGIYFDENFYQIGGYNNFISGENNPNPGCSGNLSGKVQNMSISGIVAGRPLSRSDFIVKSNSVSNLTFGSASDPNAQDRKYQKYENRNAHGGSNRNGGSGGIEIDANGVSTQTHLECQDRCQSDWSCDCVVYRRSDSTCWKRSQCTVSKFGKEDGDYDVYMRL</sequence>
<name>A0A7S3Q208_9STRA</name>
<dbReference type="PANTHER" id="PTHR13037:SF24">
    <property type="entry name" value="POLYCOMB PROTEIN PCL-RELATED"/>
    <property type="match status" value="1"/>
</dbReference>
<gene>
    <name evidence="3" type="ORF">CDEB00056_LOCUS7838</name>
</gene>
<dbReference type="EMBL" id="HBIO01010114">
    <property type="protein sequence ID" value="CAE0462997.1"/>
    <property type="molecule type" value="Transcribed_RNA"/>
</dbReference>
<feature type="region of interest" description="Disordered" evidence="2">
    <location>
        <begin position="239"/>
        <end position="285"/>
    </location>
</feature>
<dbReference type="Gene3D" id="2.160.20.10">
    <property type="entry name" value="Single-stranded right-handed beta-helix, Pectin lyase-like"/>
    <property type="match status" value="1"/>
</dbReference>
<dbReference type="InterPro" id="IPR035953">
    <property type="entry name" value="Dextranase_N-ter"/>
</dbReference>
<evidence type="ECO:0000256" key="1">
    <source>
        <dbReference type="ARBA" id="ARBA00022581"/>
    </source>
</evidence>
<reference evidence="3" key="1">
    <citation type="submission" date="2021-01" db="EMBL/GenBank/DDBJ databases">
        <authorList>
            <person name="Corre E."/>
            <person name="Pelletier E."/>
            <person name="Niang G."/>
            <person name="Scheremetjew M."/>
            <person name="Finn R."/>
            <person name="Kale V."/>
            <person name="Holt S."/>
            <person name="Cochrane G."/>
            <person name="Meng A."/>
            <person name="Brown T."/>
            <person name="Cohen L."/>
        </authorList>
    </citation>
    <scope>NUCLEOTIDE SEQUENCE</scope>
    <source>
        <strain evidence="3">MM31A-1</strain>
    </source>
</reference>
<dbReference type="PANTHER" id="PTHR13037">
    <property type="entry name" value="FORMIN"/>
    <property type="match status" value="1"/>
</dbReference>
<dbReference type="Gene3D" id="2.60.350.10">
    <property type="entry name" value="Dextranase, N-terminal"/>
    <property type="match status" value="1"/>
</dbReference>
<protein>
    <submittedName>
        <fullName evidence="3">Uncharacterized protein</fullName>
    </submittedName>
</protein>
<accession>A0A7S3Q208</accession>
<feature type="compositionally biased region" description="Pro residues" evidence="2">
    <location>
        <begin position="239"/>
        <end position="279"/>
    </location>
</feature>
<organism evidence="3">
    <name type="scientific">Chaetoceros debilis</name>
    <dbReference type="NCBI Taxonomy" id="122233"/>
    <lineage>
        <taxon>Eukaryota</taxon>
        <taxon>Sar</taxon>
        <taxon>Stramenopiles</taxon>
        <taxon>Ochrophyta</taxon>
        <taxon>Bacillariophyta</taxon>
        <taxon>Coscinodiscophyceae</taxon>
        <taxon>Chaetocerotophycidae</taxon>
        <taxon>Chaetocerotales</taxon>
        <taxon>Chaetocerotaceae</taxon>
        <taxon>Chaetoceros</taxon>
    </lineage>
</organism>
<dbReference type="InterPro" id="IPR012334">
    <property type="entry name" value="Pectin_lyas_fold"/>
</dbReference>
<feature type="compositionally biased region" description="Pro residues" evidence="2">
    <location>
        <begin position="165"/>
        <end position="179"/>
    </location>
</feature>
<dbReference type="PRINTS" id="PR01217">
    <property type="entry name" value="PRICHEXTENSN"/>
</dbReference>